<protein>
    <submittedName>
        <fullName evidence="7">Cytochrome c</fullName>
    </submittedName>
</protein>
<dbReference type="InterPro" id="IPR009056">
    <property type="entry name" value="Cyt_c-like_dom"/>
</dbReference>
<evidence type="ECO:0000259" key="6">
    <source>
        <dbReference type="PROSITE" id="PS51007"/>
    </source>
</evidence>
<keyword evidence="2 4" id="KW-0479">Metal-binding</keyword>
<sequence>MRFFGFANGILIAALAVASAQAQAAGPDDQTERGRYLTEMMGCNDCHTPGYFLGKPDMAHRLSGSEVAFEIPGMGAFAGPNLTPDKATGLGAWSDAEIDTVMRTGVRPDGRTLAPSMPWRSFASMSEEDMAAIIAYLRSLPATERKVPGPFGPGETSNTFVMRLVPPGAVVAGAP</sequence>
<dbReference type="GO" id="GO:0046872">
    <property type="term" value="F:metal ion binding"/>
    <property type="evidence" value="ECO:0007669"/>
    <property type="project" value="UniProtKB-KW"/>
</dbReference>
<reference evidence="7 8" key="1">
    <citation type="submission" date="2017-08" db="EMBL/GenBank/DDBJ databases">
        <authorList>
            <person name="de Groot N.N."/>
        </authorList>
    </citation>
    <scope>NUCLEOTIDE SEQUENCE [LARGE SCALE GENOMIC DNA]</scope>
    <source>
        <strain evidence="7 8">USBA 352</strain>
    </source>
</reference>
<dbReference type="GO" id="GO:0020037">
    <property type="term" value="F:heme binding"/>
    <property type="evidence" value="ECO:0007669"/>
    <property type="project" value="InterPro"/>
</dbReference>
<dbReference type="Pfam" id="PF00034">
    <property type="entry name" value="Cytochrom_C"/>
    <property type="match status" value="1"/>
</dbReference>
<dbReference type="InterPro" id="IPR036909">
    <property type="entry name" value="Cyt_c-like_dom_sf"/>
</dbReference>
<dbReference type="InterPro" id="IPR051459">
    <property type="entry name" value="Cytochrome_c-type_DH"/>
</dbReference>
<dbReference type="Proteomes" id="UP000219331">
    <property type="component" value="Unassembled WGS sequence"/>
</dbReference>
<evidence type="ECO:0000256" key="1">
    <source>
        <dbReference type="ARBA" id="ARBA00022617"/>
    </source>
</evidence>
<evidence type="ECO:0000256" key="4">
    <source>
        <dbReference type="PROSITE-ProRule" id="PRU00433"/>
    </source>
</evidence>
<dbReference type="GO" id="GO:0009055">
    <property type="term" value="F:electron transfer activity"/>
    <property type="evidence" value="ECO:0007669"/>
    <property type="project" value="InterPro"/>
</dbReference>
<dbReference type="RefSeq" id="WP_067216067.1">
    <property type="nucleotide sequence ID" value="NZ_JAJGNR010000001.1"/>
</dbReference>
<keyword evidence="8" id="KW-1185">Reference proteome</keyword>
<feature type="domain" description="Cytochrome c" evidence="6">
    <location>
        <begin position="29"/>
        <end position="141"/>
    </location>
</feature>
<keyword evidence="3 4" id="KW-0408">Iron</keyword>
<name>A0A285TKK8_9HYPH</name>
<dbReference type="SUPFAM" id="SSF46626">
    <property type="entry name" value="Cytochrome c"/>
    <property type="match status" value="1"/>
</dbReference>
<keyword evidence="1 4" id="KW-0349">Heme</keyword>
<evidence type="ECO:0000313" key="7">
    <source>
        <dbReference type="EMBL" id="SOC22993.1"/>
    </source>
</evidence>
<feature type="signal peptide" evidence="5">
    <location>
        <begin position="1"/>
        <end position="24"/>
    </location>
</feature>
<feature type="chain" id="PRO_5011631275" evidence="5">
    <location>
        <begin position="25"/>
        <end position="175"/>
    </location>
</feature>
<evidence type="ECO:0000256" key="3">
    <source>
        <dbReference type="ARBA" id="ARBA00023004"/>
    </source>
</evidence>
<evidence type="ECO:0000313" key="8">
    <source>
        <dbReference type="Proteomes" id="UP000219331"/>
    </source>
</evidence>
<accession>A0A285TKK8</accession>
<dbReference type="AlphaFoldDB" id="A0A285TKK8"/>
<organism evidence="7 8">
    <name type="scientific">Stappia indica</name>
    <dbReference type="NCBI Taxonomy" id="538381"/>
    <lineage>
        <taxon>Bacteria</taxon>
        <taxon>Pseudomonadati</taxon>
        <taxon>Pseudomonadota</taxon>
        <taxon>Alphaproteobacteria</taxon>
        <taxon>Hyphomicrobiales</taxon>
        <taxon>Stappiaceae</taxon>
        <taxon>Stappia</taxon>
    </lineage>
</organism>
<gene>
    <name evidence="7" type="ORF">SAMN05421512_112217</name>
</gene>
<dbReference type="Gene3D" id="1.10.760.10">
    <property type="entry name" value="Cytochrome c-like domain"/>
    <property type="match status" value="1"/>
</dbReference>
<proteinExistence type="predicted"/>
<dbReference type="PROSITE" id="PS51007">
    <property type="entry name" value="CYTC"/>
    <property type="match status" value="1"/>
</dbReference>
<dbReference type="PANTHER" id="PTHR35008">
    <property type="entry name" value="BLL4482 PROTEIN-RELATED"/>
    <property type="match status" value="1"/>
</dbReference>
<dbReference type="EMBL" id="OBML01000012">
    <property type="protein sequence ID" value="SOC22993.1"/>
    <property type="molecule type" value="Genomic_DNA"/>
</dbReference>
<evidence type="ECO:0000256" key="5">
    <source>
        <dbReference type="SAM" id="SignalP"/>
    </source>
</evidence>
<evidence type="ECO:0000256" key="2">
    <source>
        <dbReference type="ARBA" id="ARBA00022723"/>
    </source>
</evidence>
<dbReference type="PANTHER" id="PTHR35008:SF8">
    <property type="entry name" value="ALCOHOL DEHYDROGENASE CYTOCHROME C SUBUNIT"/>
    <property type="match status" value="1"/>
</dbReference>
<keyword evidence="5" id="KW-0732">Signal</keyword>
<dbReference type="STRING" id="538381.GCA_001696535_00713"/>